<keyword evidence="3" id="KW-1185">Reference proteome</keyword>
<evidence type="ECO:0000313" key="2">
    <source>
        <dbReference type="EMBL" id="KAL1551132.1"/>
    </source>
</evidence>
<accession>A0ABD1H4C8</accession>
<reference evidence="2 3" key="1">
    <citation type="submission" date="2024-06" db="EMBL/GenBank/DDBJ databases">
        <title>A chromosome level genome sequence of Diviner's sage (Salvia divinorum).</title>
        <authorList>
            <person name="Ford S.A."/>
            <person name="Ro D.-K."/>
            <person name="Ness R.W."/>
            <person name="Phillips M.A."/>
        </authorList>
    </citation>
    <scope>NUCLEOTIDE SEQUENCE [LARGE SCALE GENOMIC DNA]</scope>
    <source>
        <strain evidence="2">SAF-2024a</strain>
        <tissue evidence="2">Leaf</tissue>
    </source>
</reference>
<evidence type="ECO:0000313" key="3">
    <source>
        <dbReference type="Proteomes" id="UP001567538"/>
    </source>
</evidence>
<comment type="caution">
    <text evidence="2">The sequence shown here is derived from an EMBL/GenBank/DDBJ whole genome shotgun (WGS) entry which is preliminary data.</text>
</comment>
<sequence>MGETMSVNNVREGFVNNQVDKSAGGSRGASSKHKPDGTVALPKKKKLSWKSCHCFEWPSCCSKFLGCSCKCIRWPGWSGPLMAHLPWLLPCLKCRC</sequence>
<protein>
    <submittedName>
        <fullName evidence="2">Uncharacterized protein</fullName>
    </submittedName>
</protein>
<evidence type="ECO:0000256" key="1">
    <source>
        <dbReference type="SAM" id="MobiDB-lite"/>
    </source>
</evidence>
<feature type="compositionally biased region" description="Polar residues" evidence="1">
    <location>
        <begin position="1"/>
        <end position="20"/>
    </location>
</feature>
<dbReference type="EMBL" id="JBEAFC010000007">
    <property type="protein sequence ID" value="KAL1551132.1"/>
    <property type="molecule type" value="Genomic_DNA"/>
</dbReference>
<gene>
    <name evidence="2" type="ORF">AAHA92_19012</name>
</gene>
<name>A0ABD1H4C8_SALDI</name>
<feature type="region of interest" description="Disordered" evidence="1">
    <location>
        <begin position="1"/>
        <end position="39"/>
    </location>
</feature>
<dbReference type="AlphaFoldDB" id="A0ABD1H4C8"/>
<proteinExistence type="predicted"/>
<organism evidence="2 3">
    <name type="scientific">Salvia divinorum</name>
    <name type="common">Maria pastora</name>
    <name type="synonym">Diviner's sage</name>
    <dbReference type="NCBI Taxonomy" id="28513"/>
    <lineage>
        <taxon>Eukaryota</taxon>
        <taxon>Viridiplantae</taxon>
        <taxon>Streptophyta</taxon>
        <taxon>Embryophyta</taxon>
        <taxon>Tracheophyta</taxon>
        <taxon>Spermatophyta</taxon>
        <taxon>Magnoliopsida</taxon>
        <taxon>eudicotyledons</taxon>
        <taxon>Gunneridae</taxon>
        <taxon>Pentapetalae</taxon>
        <taxon>asterids</taxon>
        <taxon>lamiids</taxon>
        <taxon>Lamiales</taxon>
        <taxon>Lamiaceae</taxon>
        <taxon>Nepetoideae</taxon>
        <taxon>Mentheae</taxon>
        <taxon>Salviinae</taxon>
        <taxon>Salvia</taxon>
        <taxon>Salvia subgen. Calosphace</taxon>
    </lineage>
</organism>
<dbReference type="Proteomes" id="UP001567538">
    <property type="component" value="Unassembled WGS sequence"/>
</dbReference>